<evidence type="ECO:0000313" key="2">
    <source>
        <dbReference type="Proteomes" id="UP000324222"/>
    </source>
</evidence>
<protein>
    <submittedName>
        <fullName evidence="1">Uncharacterized protein</fullName>
    </submittedName>
</protein>
<name>A0A5B7DMC3_PORTR</name>
<evidence type="ECO:0000313" key="1">
    <source>
        <dbReference type="EMBL" id="MPC22588.1"/>
    </source>
</evidence>
<dbReference type="AlphaFoldDB" id="A0A5B7DMC3"/>
<sequence>MTKKIKRKECKDKQVKPVTATFFLLICHQASHHHYSPPPSPLTASPPSNHLSPLIPLQPSPLMSFLTNILTATTTYITIRHFSPPFAPPCHSLLLPPSPPLLIILNAPPLLSPATRRVTTTTNTYYSLSSIWVHIERRPRAVSRPAIF</sequence>
<gene>
    <name evidence="1" type="ORF">E2C01_015605</name>
</gene>
<accession>A0A5B7DMC3</accession>
<dbReference type="EMBL" id="VSRR010001104">
    <property type="protein sequence ID" value="MPC22588.1"/>
    <property type="molecule type" value="Genomic_DNA"/>
</dbReference>
<organism evidence="1 2">
    <name type="scientific">Portunus trituberculatus</name>
    <name type="common">Swimming crab</name>
    <name type="synonym">Neptunus trituberculatus</name>
    <dbReference type="NCBI Taxonomy" id="210409"/>
    <lineage>
        <taxon>Eukaryota</taxon>
        <taxon>Metazoa</taxon>
        <taxon>Ecdysozoa</taxon>
        <taxon>Arthropoda</taxon>
        <taxon>Crustacea</taxon>
        <taxon>Multicrustacea</taxon>
        <taxon>Malacostraca</taxon>
        <taxon>Eumalacostraca</taxon>
        <taxon>Eucarida</taxon>
        <taxon>Decapoda</taxon>
        <taxon>Pleocyemata</taxon>
        <taxon>Brachyura</taxon>
        <taxon>Eubrachyura</taxon>
        <taxon>Portunoidea</taxon>
        <taxon>Portunidae</taxon>
        <taxon>Portuninae</taxon>
        <taxon>Portunus</taxon>
    </lineage>
</organism>
<proteinExistence type="predicted"/>
<comment type="caution">
    <text evidence="1">The sequence shown here is derived from an EMBL/GenBank/DDBJ whole genome shotgun (WGS) entry which is preliminary data.</text>
</comment>
<reference evidence="1 2" key="1">
    <citation type="submission" date="2019-05" db="EMBL/GenBank/DDBJ databases">
        <title>Another draft genome of Portunus trituberculatus and its Hox gene families provides insights of decapod evolution.</title>
        <authorList>
            <person name="Jeong J.-H."/>
            <person name="Song I."/>
            <person name="Kim S."/>
            <person name="Choi T."/>
            <person name="Kim D."/>
            <person name="Ryu S."/>
            <person name="Kim W."/>
        </authorList>
    </citation>
    <scope>NUCLEOTIDE SEQUENCE [LARGE SCALE GENOMIC DNA]</scope>
    <source>
        <tissue evidence="1">Muscle</tissue>
    </source>
</reference>
<dbReference type="Proteomes" id="UP000324222">
    <property type="component" value="Unassembled WGS sequence"/>
</dbReference>
<keyword evidence="2" id="KW-1185">Reference proteome</keyword>